<dbReference type="EMBL" id="BAAFSV010000005">
    <property type="protein sequence ID" value="GAB1319441.1"/>
    <property type="molecule type" value="Genomic_DNA"/>
</dbReference>
<proteinExistence type="predicted"/>
<comment type="caution">
    <text evidence="1">The sequence shown here is derived from an EMBL/GenBank/DDBJ whole genome shotgun (WGS) entry which is preliminary data.</text>
</comment>
<organism evidence="1 2">
    <name type="scientific">Madurella fahalii</name>
    <dbReference type="NCBI Taxonomy" id="1157608"/>
    <lineage>
        <taxon>Eukaryota</taxon>
        <taxon>Fungi</taxon>
        <taxon>Dikarya</taxon>
        <taxon>Ascomycota</taxon>
        <taxon>Pezizomycotina</taxon>
        <taxon>Sordariomycetes</taxon>
        <taxon>Sordariomycetidae</taxon>
        <taxon>Sordariales</taxon>
        <taxon>Sordariales incertae sedis</taxon>
        <taxon>Madurella</taxon>
    </lineage>
</organism>
<dbReference type="RefSeq" id="XP_070921171.1">
    <property type="nucleotide sequence ID" value="XM_071065070.1"/>
</dbReference>
<dbReference type="GeneID" id="98180393"/>
<keyword evidence="2" id="KW-1185">Reference proteome</keyword>
<accession>A0ABQ0GNX4</accession>
<evidence type="ECO:0000313" key="2">
    <source>
        <dbReference type="Proteomes" id="UP001628179"/>
    </source>
</evidence>
<name>A0ABQ0GNX4_9PEZI</name>
<protein>
    <submittedName>
        <fullName evidence="1">Uncharacterized protein</fullName>
    </submittedName>
</protein>
<gene>
    <name evidence="1" type="ORF">MFIFM68171_09651</name>
</gene>
<reference evidence="1 2" key="1">
    <citation type="submission" date="2024-09" db="EMBL/GenBank/DDBJ databases">
        <title>Itraconazole resistance in Madurella fahalii resulting from another homologue of gene encoding cytochrome P450 14-alpha sterol demethylase (CYP51).</title>
        <authorList>
            <person name="Yoshioka I."/>
            <person name="Fahal A.H."/>
            <person name="Kaneko S."/>
            <person name="Yaguchi T."/>
        </authorList>
    </citation>
    <scope>NUCLEOTIDE SEQUENCE [LARGE SCALE GENOMIC DNA]</scope>
    <source>
        <strain evidence="1 2">IFM 68171</strain>
    </source>
</reference>
<evidence type="ECO:0000313" key="1">
    <source>
        <dbReference type="EMBL" id="GAB1319441.1"/>
    </source>
</evidence>
<sequence length="125" mass="13927">MRYLLKPIADWGCAVRQSVQDPPAAQAAGWSITRPRQGWDGEGGVYGLPAWNSKCPVGGWSGVPKFKVAGLFAKMALKSDIEGYVPFFTSVVSGYSQEQVLVYIAHLRRELRNTDIYGYFRLRVV</sequence>
<dbReference type="Proteomes" id="UP001628179">
    <property type="component" value="Unassembled WGS sequence"/>
</dbReference>